<dbReference type="SUPFAM" id="SSF48371">
    <property type="entry name" value="ARM repeat"/>
    <property type="match status" value="1"/>
</dbReference>
<feature type="transmembrane region" description="Helical" evidence="2">
    <location>
        <begin position="1247"/>
        <end position="1272"/>
    </location>
</feature>
<feature type="transmembrane region" description="Helical" evidence="2">
    <location>
        <begin position="1079"/>
        <end position="1101"/>
    </location>
</feature>
<feature type="transmembrane region" description="Helical" evidence="2">
    <location>
        <begin position="1017"/>
        <end position="1037"/>
    </location>
</feature>
<protein>
    <submittedName>
        <fullName evidence="4">Tail tape measure</fullName>
    </submittedName>
</protein>
<dbReference type="InterPro" id="IPR013491">
    <property type="entry name" value="Tape_meas_N"/>
</dbReference>
<keyword evidence="1" id="KW-1188">Viral release from host cell</keyword>
<keyword evidence="2" id="KW-0812">Transmembrane</keyword>
<evidence type="ECO:0000259" key="3">
    <source>
        <dbReference type="Pfam" id="PF20155"/>
    </source>
</evidence>
<feature type="transmembrane region" description="Helical" evidence="2">
    <location>
        <begin position="1134"/>
        <end position="1156"/>
    </location>
</feature>
<keyword evidence="1" id="KW-1245">Viral tail assembly</keyword>
<organism evidence="4">
    <name type="scientific">Siphoviridae sp. ctPL34</name>
    <dbReference type="NCBI Taxonomy" id="2826322"/>
    <lineage>
        <taxon>Viruses</taxon>
        <taxon>Duplodnaviria</taxon>
        <taxon>Heunggongvirae</taxon>
        <taxon>Uroviricota</taxon>
        <taxon>Caudoviricetes</taxon>
    </lineage>
</organism>
<dbReference type="GO" id="GO:0098003">
    <property type="term" value="P:viral tail assembly"/>
    <property type="evidence" value="ECO:0007669"/>
    <property type="project" value="UniProtKB-KW"/>
</dbReference>
<reference evidence="4" key="1">
    <citation type="journal article" date="2021" name="Proc. Natl. Acad. Sci. U.S.A.">
        <title>A Catalog of Tens of Thousands of Viruses from Human Metagenomes Reveals Hidden Associations with Chronic Diseases.</title>
        <authorList>
            <person name="Tisza M.J."/>
            <person name="Buck C.B."/>
        </authorList>
    </citation>
    <scope>NUCLEOTIDE SEQUENCE</scope>
    <source>
        <strain evidence="4">CtPL34</strain>
    </source>
</reference>
<proteinExistence type="predicted"/>
<feature type="transmembrane region" description="Helical" evidence="2">
    <location>
        <begin position="1162"/>
        <end position="1181"/>
    </location>
</feature>
<name>A0A8S5LWT7_9CAUD</name>
<sequence length="1697" mass="179353">MSTIEDKVVSLKFDNKQFQSGVAESLQSVEKLNTGLKMEGATQGLDNVANSARRLTFGEAISGAGNLISNMSVLGVSGIAALGGIASKAVSVGTDLVKSLSIEPALDGFQEYEMQLNSVQTILANTASKGEDINSVNAALDELNTYADQTIYNFSEMTRNIGTFTAAGVGLKDSVSAIKGLSNLAAASGSTSAQASTAMYQLSQAIATGTVRLMDWNSVVNAGMGGEQFQEALKRTARIHGEAVDEAIAKEGSFRDSLQDGWLTSEVMLETLSLMTGDYSEEAIRAMGYTEEETQAIMEFAETAKGAATHIKTFSQLVGTVKEELGSGWATTWRIVLGDFEEAEQLWTSIGNVITSKISDISSARNKMLLEWKELGGRDELLRGLKNSFEALIKPIQAIGNAFGRVFSGPSAQGLYNVTKAFADFTATLVMNDRTMEVITSAFEALFSAAKLGLDIFVDLAKIVGSVLFGAFHILTTVLGIAIRSTGGLVGVIRDAVNWVRNWYESLNLSERVITAITNASNKMADAMARTVTWTRQLVAGFKQGFTSEYASTWDRLTDAVERLWKAMKIAGTVIKDVILEPFRQLKNDSGPVGDAVNAVGTAVGAAGTAAEKAGGWFVQLKDKIVAFFRGADENSEGWGKSFADKLIPLTDQLIDKIDRLSDRTMVWGNTIANWVSPRAQALAKHVDELRSKWSDFKESLGDVDFSWTDKLKSAVAAVGSGIGNVFSGMKSGSIDWSPFTKAWNDLKEIVSHYTERVRGAISVTSQFVKNLDLGSKVSSGWSNFLDLLKNIIGFLSKLGEFAVFVGGKIKNALEPIFGGILNQFKNGDWQGLFDNLVKGGALATFVVLAKKVTDTLKAMKETFKGWAGIGDSVKGVIDGYAESMEAATGKVKAETLLIYAAAIGVLAASLWILAQVPAESVMASGIAIGVAFTAITKAMEKMNDSMSAVSSGKMIVQAAGLILVCTSIIILGHAMQNVASLGWGGIMKGLVGVGAAIGMLVVLANTMGSPRQQTKFISFGLAMNLMAAATLVMTKVVKNLGEMDTGSLIQGELALAALLVIVGIYAEISNKKVSIGSALAFLAIAYVLKQLSGIISEFASMPWSDYLKGVVMMGLVLAGLIVAMNFSDSNITGAATLMIAVLAVKMAASEIANIASMDWGTYLKGVTMMGLVLAALVIATTLADGGILGAAGIILTALAIQILVPALQALADMSWGELLEGLTGLGLALAVVVVAGYAATGAAIGLLALGVAIGLIGAGVGLAAIGLAAFIEALTGLLSLGGQSVELFLQLCQGLIDMLPSLGTNAAQALINFCQVLVDNQQTVVDTITLLMTAIAQAAINSAPTIVEAFGVITMAILNKFVELTPQVTQAAFDMIIGFIDTCTANMPTLVSSGANLILSFLQGLNDWIPTIADAATTAIVTFITAIGDNSPRVVNAAFDTAIKFINGLADSIRNNKDRLYDACGNLVDAIKGFIMEGIERIKSRIKSKAGELGSHLVDGIKNAIRNGISGVVNQIRDLANRAIAKAKDFFGIHSPSRVFYEIGQYNIQGLANGLRDSGEAIGAISDLSDTLTGSMKAAMDSLDYSSYLDESTLSPEIKPVMNLDNITEGVDQMQQLLNQDSLVAPVTAQMASQAAAQPAVTAQPQPQATGDRPFGDAQSVVFNQYNTSPRELSTAEIYRQTHNQLSQVREAMYQL</sequence>
<evidence type="ECO:0000256" key="2">
    <source>
        <dbReference type="SAM" id="Phobius"/>
    </source>
</evidence>
<feature type="domain" description="Tape measure protein N-terminal" evidence="3">
    <location>
        <begin position="119"/>
        <end position="286"/>
    </location>
</feature>
<feature type="transmembrane region" description="Helical" evidence="2">
    <location>
        <begin position="1188"/>
        <end position="1211"/>
    </location>
</feature>
<accession>A0A8S5LWT7</accession>
<evidence type="ECO:0000313" key="4">
    <source>
        <dbReference type="EMBL" id="DAD74486.1"/>
    </source>
</evidence>
<feature type="transmembrane region" description="Helical" evidence="2">
    <location>
        <begin position="956"/>
        <end position="976"/>
    </location>
</feature>
<dbReference type="NCBIfam" id="TIGR02675">
    <property type="entry name" value="tape_meas_nterm"/>
    <property type="match status" value="1"/>
</dbReference>
<feature type="transmembrane region" description="Helical" evidence="2">
    <location>
        <begin position="1049"/>
        <end position="1067"/>
    </location>
</feature>
<feature type="transmembrane region" description="Helical" evidence="2">
    <location>
        <begin position="921"/>
        <end position="940"/>
    </location>
</feature>
<dbReference type="Pfam" id="PF20155">
    <property type="entry name" value="TMP_3"/>
    <property type="match status" value="1"/>
</dbReference>
<keyword evidence="2" id="KW-1133">Transmembrane helix</keyword>
<keyword evidence="2" id="KW-0472">Membrane</keyword>
<feature type="transmembrane region" description="Helical" evidence="2">
    <location>
        <begin position="982"/>
        <end position="1005"/>
    </location>
</feature>
<feature type="transmembrane region" description="Helical" evidence="2">
    <location>
        <begin position="1223"/>
        <end position="1240"/>
    </location>
</feature>
<evidence type="ECO:0000256" key="1">
    <source>
        <dbReference type="ARBA" id="ARBA00022465"/>
    </source>
</evidence>
<dbReference type="EMBL" id="BK014761">
    <property type="protein sequence ID" value="DAD74486.1"/>
    <property type="molecule type" value="Genomic_DNA"/>
</dbReference>
<feature type="transmembrane region" description="Helical" evidence="2">
    <location>
        <begin position="1107"/>
        <end position="1127"/>
    </location>
</feature>
<dbReference type="InterPro" id="IPR016024">
    <property type="entry name" value="ARM-type_fold"/>
</dbReference>